<dbReference type="InterPro" id="IPR011761">
    <property type="entry name" value="ATP-grasp"/>
</dbReference>
<dbReference type="Pfam" id="PF02786">
    <property type="entry name" value="CPSase_L_D2"/>
    <property type="match status" value="1"/>
</dbReference>
<dbReference type="RefSeq" id="WP_260747635.1">
    <property type="nucleotide sequence ID" value="NZ_CP092109.1"/>
</dbReference>
<organism evidence="3 4">
    <name type="scientific">Geoalkalibacter halelectricus</name>
    <dbReference type="NCBI Taxonomy" id="2847045"/>
    <lineage>
        <taxon>Bacteria</taxon>
        <taxon>Pseudomonadati</taxon>
        <taxon>Thermodesulfobacteriota</taxon>
        <taxon>Desulfuromonadia</taxon>
        <taxon>Desulfuromonadales</taxon>
        <taxon>Geoalkalibacteraceae</taxon>
        <taxon>Geoalkalibacter</taxon>
    </lineage>
</organism>
<evidence type="ECO:0000259" key="2">
    <source>
        <dbReference type="PROSITE" id="PS50975"/>
    </source>
</evidence>
<dbReference type="PROSITE" id="PS50975">
    <property type="entry name" value="ATP_GRASP"/>
    <property type="match status" value="1"/>
</dbReference>
<reference evidence="3" key="1">
    <citation type="journal article" date="2022" name="Environ. Microbiol.">
        <title>Geoalkalibacter halelectricus SAP #1 sp. nov. possessing extracellular electron transfer and mineral#reducing capabilities from a haloalkaline environment.</title>
        <authorList>
            <person name="Yadav S."/>
            <person name="Singh R."/>
            <person name="Sundharam S.S."/>
            <person name="Chaudhary S."/>
            <person name="Krishnamurthi S."/>
            <person name="Patil S.A."/>
        </authorList>
    </citation>
    <scope>NUCLEOTIDE SEQUENCE</scope>
    <source>
        <strain evidence="3">SAP-1</strain>
    </source>
</reference>
<name>A0ABY5ZNK8_9BACT</name>
<evidence type="ECO:0000313" key="3">
    <source>
        <dbReference type="EMBL" id="UWZ79279.1"/>
    </source>
</evidence>
<dbReference type="InterPro" id="IPR013815">
    <property type="entry name" value="ATP_grasp_subdomain_1"/>
</dbReference>
<keyword evidence="4" id="KW-1185">Reference proteome</keyword>
<dbReference type="Gene3D" id="3.30.470.20">
    <property type="entry name" value="ATP-grasp fold, B domain"/>
    <property type="match status" value="1"/>
</dbReference>
<dbReference type="SUPFAM" id="SSF56059">
    <property type="entry name" value="Glutathione synthetase ATP-binding domain-like"/>
    <property type="match status" value="1"/>
</dbReference>
<dbReference type="Proteomes" id="UP001060414">
    <property type="component" value="Chromosome"/>
</dbReference>
<protein>
    <recommendedName>
        <fullName evidence="2">ATP-grasp domain-containing protein</fullName>
    </recommendedName>
</protein>
<evidence type="ECO:0000256" key="1">
    <source>
        <dbReference type="PROSITE-ProRule" id="PRU00409"/>
    </source>
</evidence>
<keyword evidence="1" id="KW-0547">Nucleotide-binding</keyword>
<dbReference type="Gene3D" id="3.30.1490.20">
    <property type="entry name" value="ATP-grasp fold, A domain"/>
    <property type="match status" value="1"/>
</dbReference>
<gene>
    <name evidence="3" type="ORF">L9S41_16590</name>
</gene>
<sequence length="411" mass="47142">METDRQAKPYAIIPNCETRAMEGIIGSLGRRGMPLIGLSTDPKCTAFHSKFLTQKLISPEPKDEARFISYLVEKVPKGVLLTSNDQTAVLFARHEGLLRQHGFLLNVPPLEKLLDGFDKWQCYLNAKRLGIPTAETLLINSREEALAAADRLGFPHIIKATRLAGGNYKRINTPEEVLPAFDQMQALVTSPQNLVMDASLIAQKWLNYEVENIWCVESYYDTQGKARGFWPIRKWRTVIYKDGTFGSRLYAGECVEQPELTELSRKLLDGLEWRGFAHLDWVYLPQEKTFSLTEINPRLPGFSFFPSNAGFEMAYFYYADLVGEDFEVPSLKRSVYFETLRHPGDLTSTFVACFKKQYDFRTFFTSYANSIFSSKPIVIDFFDKNEKNMTWNNFLKILMGTASELKKIFKR</sequence>
<dbReference type="EMBL" id="CP092109">
    <property type="protein sequence ID" value="UWZ79279.1"/>
    <property type="molecule type" value="Genomic_DNA"/>
</dbReference>
<accession>A0ABY5ZNK8</accession>
<feature type="domain" description="ATP-grasp" evidence="2">
    <location>
        <begin position="123"/>
        <end position="322"/>
    </location>
</feature>
<evidence type="ECO:0000313" key="4">
    <source>
        <dbReference type="Proteomes" id="UP001060414"/>
    </source>
</evidence>
<dbReference type="InterPro" id="IPR005479">
    <property type="entry name" value="CPAse_ATP-bd"/>
</dbReference>
<proteinExistence type="predicted"/>
<keyword evidence="1" id="KW-0067">ATP-binding</keyword>